<dbReference type="STRING" id="476652.DEAC_c33910"/>
<dbReference type="InterPro" id="IPR041614">
    <property type="entry name" value="DprA_WH"/>
</dbReference>
<dbReference type="NCBIfam" id="TIGR00732">
    <property type="entry name" value="dprA"/>
    <property type="match status" value="1"/>
</dbReference>
<dbReference type="Proteomes" id="UP000036356">
    <property type="component" value="Unassembled WGS sequence"/>
</dbReference>
<accession>A0A0J1FN29</accession>
<evidence type="ECO:0000256" key="1">
    <source>
        <dbReference type="ARBA" id="ARBA00006525"/>
    </source>
</evidence>
<dbReference type="PANTHER" id="PTHR43022:SF1">
    <property type="entry name" value="PROTEIN SMF"/>
    <property type="match status" value="1"/>
</dbReference>
<dbReference type="EMBL" id="LDZY01000012">
    <property type="protein sequence ID" value="KLU64747.1"/>
    <property type="molecule type" value="Genomic_DNA"/>
</dbReference>
<sequence>MPRKDGQGGHRMEEIDNEKLFRAAFRTIKGVGSQHLRLLIAYFGSAVQAWEASHKDYLKIAPRGKWVAEVLKERKRIDPWKIGADLKSRNIKVVTPKDCNYPPLLLELTDIPPLLYYQGNLESNSAVIAIVGSRQATAYGKSAARMLARDAAAQGLVVVSGLARGIDTAAHQGSVEGYGITWAFLGCGLDQIYPRENYHLAKEILDRGALISEFPPGTPPLAANFPARNRLISGSSQGVIVVEAAERSGAMITVDFALEQGREVFAVPGPIFSPQSRGPHILLRQGAKIAEGIEDIWNECFSSLEVKAVKNVLSEQQTYQGERFPETDDQRAILQQLSDVPLHIDQLALHSSLSVASLSLALLELQLQGKIKQLPGQNYVLVREC</sequence>
<dbReference type="Pfam" id="PF17782">
    <property type="entry name" value="WHD_DprA"/>
    <property type="match status" value="1"/>
</dbReference>
<organism evidence="4 5">
    <name type="scientific">Desulfosporosinus acididurans</name>
    <dbReference type="NCBI Taxonomy" id="476652"/>
    <lineage>
        <taxon>Bacteria</taxon>
        <taxon>Bacillati</taxon>
        <taxon>Bacillota</taxon>
        <taxon>Clostridia</taxon>
        <taxon>Eubacteriales</taxon>
        <taxon>Desulfitobacteriaceae</taxon>
        <taxon>Desulfosporosinus</taxon>
    </lineage>
</organism>
<dbReference type="InterPro" id="IPR003488">
    <property type="entry name" value="DprA"/>
</dbReference>
<dbReference type="GO" id="GO:0009294">
    <property type="term" value="P:DNA-mediated transformation"/>
    <property type="evidence" value="ECO:0007669"/>
    <property type="project" value="InterPro"/>
</dbReference>
<dbReference type="InterPro" id="IPR057666">
    <property type="entry name" value="DrpA_SLOG"/>
</dbReference>
<evidence type="ECO:0000259" key="2">
    <source>
        <dbReference type="Pfam" id="PF02481"/>
    </source>
</evidence>
<evidence type="ECO:0000313" key="4">
    <source>
        <dbReference type="EMBL" id="KLU64747.1"/>
    </source>
</evidence>
<dbReference type="SUPFAM" id="SSF102405">
    <property type="entry name" value="MCP/YpsA-like"/>
    <property type="match status" value="1"/>
</dbReference>
<dbReference type="AlphaFoldDB" id="A0A0J1FN29"/>
<gene>
    <name evidence="4" type="ORF">DEAC_c33910</name>
</gene>
<dbReference type="Pfam" id="PF02481">
    <property type="entry name" value="DNA_processg_A"/>
    <property type="match status" value="1"/>
</dbReference>
<dbReference type="Gene3D" id="3.40.50.450">
    <property type="match status" value="1"/>
</dbReference>
<comment type="similarity">
    <text evidence="1">Belongs to the DprA/Smf family.</text>
</comment>
<evidence type="ECO:0000313" key="5">
    <source>
        <dbReference type="Proteomes" id="UP000036356"/>
    </source>
</evidence>
<comment type="caution">
    <text evidence="4">The sequence shown here is derived from an EMBL/GenBank/DDBJ whole genome shotgun (WGS) entry which is preliminary data.</text>
</comment>
<feature type="domain" description="Smf/DprA SLOG" evidence="2">
    <location>
        <begin position="92"/>
        <end position="299"/>
    </location>
</feature>
<feature type="domain" description="DprA winged helix" evidence="3">
    <location>
        <begin position="325"/>
        <end position="377"/>
    </location>
</feature>
<dbReference type="InterPro" id="IPR036388">
    <property type="entry name" value="WH-like_DNA-bd_sf"/>
</dbReference>
<reference evidence="4 5" key="1">
    <citation type="submission" date="2015-06" db="EMBL/GenBank/DDBJ databases">
        <title>Draft genome of the moderately acidophilic sulfate reducer Candidatus Desulfosporosinus acididurans strain M1.</title>
        <authorList>
            <person name="Poehlein A."/>
            <person name="Petzsch P."/>
            <person name="Johnson B.D."/>
            <person name="Schloemann M."/>
            <person name="Daniel R."/>
            <person name="Muehling M."/>
        </authorList>
    </citation>
    <scope>NUCLEOTIDE SEQUENCE [LARGE SCALE GENOMIC DNA]</scope>
    <source>
        <strain evidence="4 5">M1</strain>
    </source>
</reference>
<protein>
    <submittedName>
        <fullName evidence="4">Uncharacterized protein</fullName>
    </submittedName>
</protein>
<dbReference type="InterPro" id="IPR010994">
    <property type="entry name" value="RuvA_2-like"/>
</dbReference>
<evidence type="ECO:0000259" key="3">
    <source>
        <dbReference type="Pfam" id="PF17782"/>
    </source>
</evidence>
<keyword evidence="5" id="KW-1185">Reference proteome</keyword>
<dbReference type="SUPFAM" id="SSF47781">
    <property type="entry name" value="RuvA domain 2-like"/>
    <property type="match status" value="1"/>
</dbReference>
<dbReference type="PANTHER" id="PTHR43022">
    <property type="entry name" value="PROTEIN SMF"/>
    <property type="match status" value="1"/>
</dbReference>
<dbReference type="PATRIC" id="fig|476652.3.peg.3580"/>
<dbReference type="Gene3D" id="1.10.10.10">
    <property type="entry name" value="Winged helix-like DNA-binding domain superfamily/Winged helix DNA-binding domain"/>
    <property type="match status" value="1"/>
</dbReference>
<name>A0A0J1FN29_9FIRM</name>
<proteinExistence type="inferred from homology"/>